<dbReference type="InterPro" id="IPR000323">
    <property type="entry name" value="Cu2_ascorb_mOase_N"/>
</dbReference>
<reference evidence="4" key="1">
    <citation type="submission" date="2021-03" db="EMBL/GenBank/DDBJ databases">
        <authorList>
            <person name="Bekaert M."/>
        </authorList>
    </citation>
    <scope>NUCLEOTIDE SEQUENCE</scope>
</reference>
<evidence type="ECO:0000313" key="4">
    <source>
        <dbReference type="EMBL" id="CAG2226189.1"/>
    </source>
</evidence>
<dbReference type="SUPFAM" id="SSF49742">
    <property type="entry name" value="PHM/PNGase F"/>
    <property type="match status" value="1"/>
</dbReference>
<dbReference type="Pfam" id="PF01082">
    <property type="entry name" value="Cu2_monooxygen"/>
    <property type="match status" value="1"/>
</dbReference>
<name>A0A8S3SYG8_MYTED</name>
<evidence type="ECO:0000259" key="3">
    <source>
        <dbReference type="Pfam" id="PF01082"/>
    </source>
</evidence>
<dbReference type="Gene3D" id="2.60.120.310">
    <property type="entry name" value="Copper type II, ascorbate-dependent monooxygenase, N-terminal domain"/>
    <property type="match status" value="1"/>
</dbReference>
<dbReference type="InterPro" id="IPR036939">
    <property type="entry name" value="Cu2_ascorb_mOase_N_sf"/>
</dbReference>
<dbReference type="SUPFAM" id="SSF50022">
    <property type="entry name" value="ISP domain"/>
    <property type="match status" value="1"/>
</dbReference>
<accession>A0A8S3SYG8</accession>
<evidence type="ECO:0000256" key="1">
    <source>
        <dbReference type="ARBA" id="ARBA00022729"/>
    </source>
</evidence>
<comment type="caution">
    <text evidence="4">The sequence shown here is derived from an EMBL/GenBank/DDBJ whole genome shotgun (WGS) entry which is preliminary data.</text>
</comment>
<dbReference type="PANTHER" id="PTHR10680:SF14">
    <property type="entry name" value="PEPTIDYL-GLYCINE ALPHA-AMIDATING MONOOXYGENASE"/>
    <property type="match status" value="1"/>
</dbReference>
<keyword evidence="2" id="KW-0325">Glycoprotein</keyword>
<evidence type="ECO:0000256" key="2">
    <source>
        <dbReference type="ARBA" id="ARBA00023180"/>
    </source>
</evidence>
<dbReference type="PANTHER" id="PTHR10680">
    <property type="entry name" value="PEPTIDYL-GLYCINE ALPHA-AMIDATING MONOOXYGENASE"/>
    <property type="match status" value="1"/>
</dbReference>
<feature type="domain" description="Copper type II ascorbate-dependent monooxygenase N-terminal" evidence="3">
    <location>
        <begin position="168"/>
        <end position="256"/>
    </location>
</feature>
<dbReference type="Proteomes" id="UP000683360">
    <property type="component" value="Unassembled WGS sequence"/>
</dbReference>
<proteinExistence type="predicted"/>
<dbReference type="InterPro" id="IPR008977">
    <property type="entry name" value="PHM/PNGase_F_dom_sf"/>
</dbReference>
<dbReference type="GO" id="GO:0051537">
    <property type="term" value="F:2 iron, 2 sulfur cluster binding"/>
    <property type="evidence" value="ECO:0007669"/>
    <property type="project" value="InterPro"/>
</dbReference>
<dbReference type="EMBL" id="CAJPWZ010001877">
    <property type="protein sequence ID" value="CAG2226189.1"/>
    <property type="molecule type" value="Genomic_DNA"/>
</dbReference>
<keyword evidence="1" id="KW-0732">Signal</keyword>
<dbReference type="InterPro" id="IPR036922">
    <property type="entry name" value="Rieske_2Fe-2S_sf"/>
</dbReference>
<dbReference type="GO" id="GO:0004504">
    <property type="term" value="F:peptidylglycine monooxygenase activity"/>
    <property type="evidence" value="ECO:0007669"/>
    <property type="project" value="TreeGrafter"/>
</dbReference>
<evidence type="ECO:0000313" key="5">
    <source>
        <dbReference type="Proteomes" id="UP000683360"/>
    </source>
</evidence>
<dbReference type="AlphaFoldDB" id="A0A8S3SYG8"/>
<dbReference type="GO" id="GO:0005576">
    <property type="term" value="C:extracellular region"/>
    <property type="evidence" value="ECO:0007669"/>
    <property type="project" value="TreeGrafter"/>
</dbReference>
<dbReference type="GO" id="GO:0005507">
    <property type="term" value="F:copper ion binding"/>
    <property type="evidence" value="ECO:0007669"/>
    <property type="project" value="InterPro"/>
</dbReference>
<sequence>MKSNTSIVRQFLKFRHCNLFIKRSVAHVAGVGVIKKKLIQSCCPSNCYCLNKQNIATYVKLNQLQSDTTTISKIDMEDGFEVDLVDALKTVVKDSGWQCLGSVADLKKNKCKRFYAEDGEDLVLIYVPGQNTFYCMDAACSHEEDTSIVEIDYEVKMSLLKAISLFLAADTYLCIPLKMSELNTYIVDLEPHANKKVAHHMLLYGCDTPGIPGAKVWNCGGMEHPSFKSAGTCKTGNKGIIYAWAYDAPGLTLPKAIVRHWVNSILTYCVDDSDVMPMILFVATHSDLLPEDLQEKMKIEFVKKVTDMFGTHERKKHFVFDPVFFINGTDKNDQEIQNLKNQLVSIAQNQPSWGLPRPMIWVPLELLISNMKKDNVNIIFKSHLAEANKMNGDLALSD</sequence>
<organism evidence="4 5">
    <name type="scientific">Mytilus edulis</name>
    <name type="common">Blue mussel</name>
    <dbReference type="NCBI Taxonomy" id="6550"/>
    <lineage>
        <taxon>Eukaryota</taxon>
        <taxon>Metazoa</taxon>
        <taxon>Spiralia</taxon>
        <taxon>Lophotrochozoa</taxon>
        <taxon>Mollusca</taxon>
        <taxon>Bivalvia</taxon>
        <taxon>Autobranchia</taxon>
        <taxon>Pteriomorphia</taxon>
        <taxon>Mytilida</taxon>
        <taxon>Mytiloidea</taxon>
        <taxon>Mytilidae</taxon>
        <taxon>Mytilinae</taxon>
        <taxon>Mytilus</taxon>
    </lineage>
</organism>
<gene>
    <name evidence="4" type="ORF">MEDL_39283</name>
</gene>
<keyword evidence="5" id="KW-1185">Reference proteome</keyword>
<protein>
    <recommendedName>
        <fullName evidence="3">Copper type II ascorbate-dependent monooxygenase N-terminal domain-containing protein</fullName>
    </recommendedName>
</protein>